<organism evidence="1 2">
    <name type="scientific">Boeremia exigua</name>
    <dbReference type="NCBI Taxonomy" id="749465"/>
    <lineage>
        <taxon>Eukaryota</taxon>
        <taxon>Fungi</taxon>
        <taxon>Dikarya</taxon>
        <taxon>Ascomycota</taxon>
        <taxon>Pezizomycotina</taxon>
        <taxon>Dothideomycetes</taxon>
        <taxon>Pleosporomycetidae</taxon>
        <taxon>Pleosporales</taxon>
        <taxon>Pleosporineae</taxon>
        <taxon>Didymellaceae</taxon>
        <taxon>Boeremia</taxon>
    </lineage>
</organism>
<reference evidence="1" key="1">
    <citation type="submission" date="2022-11" db="EMBL/GenBank/DDBJ databases">
        <title>Genome Sequence of Boeremia exigua.</title>
        <authorList>
            <person name="Buettner E."/>
        </authorList>
    </citation>
    <scope>NUCLEOTIDE SEQUENCE</scope>
    <source>
        <strain evidence="1">CU02</strain>
    </source>
</reference>
<proteinExistence type="predicted"/>
<keyword evidence="2" id="KW-1185">Reference proteome</keyword>
<gene>
    <name evidence="1" type="ORF">OPT61_g2679</name>
</gene>
<protein>
    <submittedName>
        <fullName evidence="1">Uncharacterized protein</fullName>
    </submittedName>
</protein>
<comment type="caution">
    <text evidence="1">The sequence shown here is derived from an EMBL/GenBank/DDBJ whole genome shotgun (WGS) entry which is preliminary data.</text>
</comment>
<dbReference type="Proteomes" id="UP001153331">
    <property type="component" value="Unassembled WGS sequence"/>
</dbReference>
<evidence type="ECO:0000313" key="1">
    <source>
        <dbReference type="EMBL" id="KAJ8115735.1"/>
    </source>
</evidence>
<sequence>MRASAVTSTAAYYMWQAAFLAAFYARPSCHGKLEVGAGLRVCRPAFGPRGPRRTMTTTSSRRQEDTTALGEIDMTPQQTGGVRQPKDISSKQHMMPP</sequence>
<accession>A0ACC2IKP2</accession>
<dbReference type="EMBL" id="JAPHNI010000124">
    <property type="protein sequence ID" value="KAJ8115735.1"/>
    <property type="molecule type" value="Genomic_DNA"/>
</dbReference>
<evidence type="ECO:0000313" key="2">
    <source>
        <dbReference type="Proteomes" id="UP001153331"/>
    </source>
</evidence>
<name>A0ACC2IKP2_9PLEO</name>